<feature type="region of interest" description="Disordered" evidence="1">
    <location>
        <begin position="1"/>
        <end position="81"/>
    </location>
</feature>
<accession>A0A4Q4MG67</accession>
<dbReference type="AlphaFoldDB" id="A0A4Q4MG67"/>
<sequence length="172" mass="19583">MAPTRAPEKSTSMTASMATIRRSAQQSRRQITDETEELENSAEANGVGRDMNATHEETEASQNTSDGPLDHLMAKMVDDQRKRYDASKDNVGRAYNNHYQSVEDSINTVFDTHVRETTTAHQAQLKRLQEFLDQKAAIETAMRKQLASLQKIYDAHSRDLEAVIDRRLREMK</sequence>
<reference evidence="3" key="1">
    <citation type="journal article" date="2019" name="bioRxiv">
        <title>Genomics, evolutionary history and diagnostics of the Alternaria alternata species group including apple and Asian pear pathotypes.</title>
        <authorList>
            <person name="Armitage A.D."/>
            <person name="Cockerton H.M."/>
            <person name="Sreenivasaprasad S."/>
            <person name="Woodhall J.W."/>
            <person name="Lane C.R."/>
            <person name="Harrison R.J."/>
            <person name="Clarkson J.P."/>
        </authorList>
    </citation>
    <scope>NUCLEOTIDE SEQUENCE [LARGE SCALE GENOMIC DNA]</scope>
    <source>
        <strain evidence="3">FERA 1082</strain>
    </source>
</reference>
<feature type="compositionally biased region" description="Basic and acidic residues" evidence="1">
    <location>
        <begin position="68"/>
        <end position="81"/>
    </location>
</feature>
<gene>
    <name evidence="2" type="ORF">AA0114_g6171</name>
</gene>
<evidence type="ECO:0000313" key="3">
    <source>
        <dbReference type="Proteomes" id="UP000292402"/>
    </source>
</evidence>
<protein>
    <submittedName>
        <fullName evidence="2">Uncharacterized protein</fullName>
    </submittedName>
</protein>
<dbReference type="EMBL" id="PDXA01000018">
    <property type="protein sequence ID" value="RYN50339.1"/>
    <property type="molecule type" value="Genomic_DNA"/>
</dbReference>
<feature type="compositionally biased region" description="Low complexity" evidence="1">
    <location>
        <begin position="18"/>
        <end position="29"/>
    </location>
</feature>
<evidence type="ECO:0000256" key="1">
    <source>
        <dbReference type="SAM" id="MobiDB-lite"/>
    </source>
</evidence>
<organism evidence="2 3">
    <name type="scientific">Alternaria tenuissima</name>
    <dbReference type="NCBI Taxonomy" id="119927"/>
    <lineage>
        <taxon>Eukaryota</taxon>
        <taxon>Fungi</taxon>
        <taxon>Dikarya</taxon>
        <taxon>Ascomycota</taxon>
        <taxon>Pezizomycotina</taxon>
        <taxon>Dothideomycetes</taxon>
        <taxon>Pleosporomycetidae</taxon>
        <taxon>Pleosporales</taxon>
        <taxon>Pleosporineae</taxon>
        <taxon>Pleosporaceae</taxon>
        <taxon>Alternaria</taxon>
        <taxon>Alternaria sect. Alternaria</taxon>
        <taxon>Alternaria alternata complex</taxon>
    </lineage>
</organism>
<comment type="caution">
    <text evidence="2">The sequence shown here is derived from an EMBL/GenBank/DDBJ whole genome shotgun (WGS) entry which is preliminary data.</text>
</comment>
<proteinExistence type="predicted"/>
<evidence type="ECO:0000313" key="2">
    <source>
        <dbReference type="EMBL" id="RYN50339.1"/>
    </source>
</evidence>
<name>A0A4Q4MG67_9PLEO</name>
<dbReference type="Proteomes" id="UP000292402">
    <property type="component" value="Unassembled WGS sequence"/>
</dbReference>